<evidence type="ECO:0000256" key="13">
    <source>
        <dbReference type="ARBA" id="ARBA00023295"/>
    </source>
</evidence>
<keyword evidence="13" id="KW-0326">Glycosidase</keyword>
<dbReference type="InterPro" id="IPR000445">
    <property type="entry name" value="HhH_motif"/>
</dbReference>
<dbReference type="InterPro" id="IPR015797">
    <property type="entry name" value="NUDIX_hydrolase-like_dom_sf"/>
</dbReference>
<accession>A0A5A8DLS8</accession>
<keyword evidence="9" id="KW-0378">Hydrolase</keyword>
<evidence type="ECO:0000256" key="6">
    <source>
        <dbReference type="ARBA" id="ARBA00022485"/>
    </source>
</evidence>
<comment type="cofactor">
    <cofactor evidence="2">
        <name>[4Fe-4S] cluster</name>
        <dbReference type="ChEBI" id="CHEBI:49883"/>
    </cofactor>
</comment>
<comment type="similarity">
    <text evidence="3">Belongs to the Nth/MutY family.</text>
</comment>
<dbReference type="GO" id="GO:0000701">
    <property type="term" value="F:purine-specific mismatch base pair DNA N-glycosylase activity"/>
    <property type="evidence" value="ECO:0007669"/>
    <property type="project" value="UniProtKB-EC"/>
</dbReference>
<feature type="region of interest" description="Disordered" evidence="14">
    <location>
        <begin position="1"/>
        <end position="26"/>
    </location>
</feature>
<dbReference type="AlphaFoldDB" id="A0A5A8DLS8"/>
<sequence length="579" mass="59839">MFKPKAAAKPSEQDGKAADAAPAAPPVPRSGYATWVSEIMLQQTRVEAVIPHFLRWMERFPTAQSLADAPEEDAVALWAGLGYYRRARLLHKGARHVRDALGGQLPTTVEGLKEVPGIGDYTAGAVASIAFDKQAPIVDGNVIRVVARLAARPGAANDPDLKRYSWAVASALVPPAPARPAAGNDEGRIGAAAGAAAASPTGRARADAEPIDPEGASADALQGDEERRAASQAAPGTAAAAAAEAAAPTRPKAEGDCPSPPGESVEAALRRPGAFNQALMELGATVCTPQTPDCAHCPVSDRCRAYALQRAGAPLEAASTEVGDVEDLGLGRHGAKAGPRPSGPTVEVCAFPAKAIKAASREEDVDARAVFLLQSQGRGQGGWILLQRRPEAGLLSGQWDLPQRITLVSAGGKAAGKRARAEAVAAGSPGAKLPRLAREASASEAGGAAASSAIDGAVLVPPEAQRLAAWAERSYQYVFSGSTQQVSVHCEHWTTDSEAEPSVPRAEGDWRWVPLADLGQEALSSFAARALAAAIRSPLKGAAAPALGAHLRESGAKSVGTILGRAKLLTRAKKEGWWR</sequence>
<evidence type="ECO:0000256" key="2">
    <source>
        <dbReference type="ARBA" id="ARBA00001966"/>
    </source>
</evidence>
<dbReference type="GO" id="GO:0005634">
    <property type="term" value="C:nucleus"/>
    <property type="evidence" value="ECO:0007669"/>
    <property type="project" value="TreeGrafter"/>
</dbReference>
<dbReference type="SMART" id="SM00525">
    <property type="entry name" value="FES"/>
    <property type="match status" value="1"/>
</dbReference>
<comment type="catalytic activity">
    <reaction evidence="1">
        <text>Hydrolyzes free adenine bases from 7,8-dihydro-8-oxoguanine:adenine mismatched double-stranded DNA, leaving an apurinic site.</text>
        <dbReference type="EC" id="3.2.2.31"/>
    </reaction>
</comment>
<dbReference type="FunFam" id="1.10.340.30:FF:000002">
    <property type="entry name" value="Adenine DNA glycosylase"/>
    <property type="match status" value="1"/>
</dbReference>
<organism evidence="16 17">
    <name type="scientific">Cafeteria roenbergensis</name>
    <name type="common">Marine flagellate</name>
    <dbReference type="NCBI Taxonomy" id="33653"/>
    <lineage>
        <taxon>Eukaryota</taxon>
        <taxon>Sar</taxon>
        <taxon>Stramenopiles</taxon>
        <taxon>Bigyra</taxon>
        <taxon>Opalozoa</taxon>
        <taxon>Bicosoecida</taxon>
        <taxon>Cafeteriaceae</taxon>
        <taxon>Cafeteria</taxon>
    </lineage>
</organism>
<dbReference type="GO" id="GO:0032357">
    <property type="term" value="F:oxidized purine DNA binding"/>
    <property type="evidence" value="ECO:0007669"/>
    <property type="project" value="TreeGrafter"/>
</dbReference>
<keyword evidence="10" id="KW-0408">Iron</keyword>
<dbReference type="InterPro" id="IPR003265">
    <property type="entry name" value="HhH-GPD_domain"/>
</dbReference>
<evidence type="ECO:0000259" key="15">
    <source>
        <dbReference type="SMART" id="SM00478"/>
    </source>
</evidence>
<feature type="domain" description="HhH-GPD" evidence="15">
    <location>
        <begin position="40"/>
        <end position="189"/>
    </location>
</feature>
<reference evidence="16 17" key="1">
    <citation type="submission" date="2019-07" db="EMBL/GenBank/DDBJ databases">
        <title>Genomes of Cafeteria roenbergensis.</title>
        <authorList>
            <person name="Fischer M.G."/>
            <person name="Hackl T."/>
            <person name="Roman M."/>
        </authorList>
    </citation>
    <scope>NUCLEOTIDE SEQUENCE [LARGE SCALE GENOMIC DNA]</scope>
    <source>
        <strain evidence="16 17">Cflag</strain>
    </source>
</reference>
<dbReference type="CDD" id="cd00056">
    <property type="entry name" value="ENDO3c"/>
    <property type="match status" value="1"/>
</dbReference>
<protein>
    <recommendedName>
        <fullName evidence="5">Adenine DNA glycosylase</fullName>
        <ecNumber evidence="4">3.2.2.31</ecNumber>
    </recommendedName>
</protein>
<dbReference type="EC" id="3.2.2.31" evidence="4"/>
<dbReference type="GO" id="GO:0034039">
    <property type="term" value="F:8-oxo-7,8-dihydroguanine DNA N-glycosylase activity"/>
    <property type="evidence" value="ECO:0007669"/>
    <property type="project" value="TreeGrafter"/>
</dbReference>
<evidence type="ECO:0000256" key="12">
    <source>
        <dbReference type="ARBA" id="ARBA00023204"/>
    </source>
</evidence>
<feature type="region of interest" description="Disordered" evidence="14">
    <location>
        <begin position="192"/>
        <end position="266"/>
    </location>
</feature>
<evidence type="ECO:0000256" key="5">
    <source>
        <dbReference type="ARBA" id="ARBA00022023"/>
    </source>
</evidence>
<dbReference type="GO" id="GO:0035485">
    <property type="term" value="F:adenine/guanine mispair binding"/>
    <property type="evidence" value="ECO:0007669"/>
    <property type="project" value="TreeGrafter"/>
</dbReference>
<keyword evidence="12" id="KW-0234">DNA repair</keyword>
<dbReference type="Proteomes" id="UP000325113">
    <property type="component" value="Unassembled WGS sequence"/>
</dbReference>
<evidence type="ECO:0000313" key="16">
    <source>
        <dbReference type="EMBL" id="KAA0165557.1"/>
    </source>
</evidence>
<dbReference type="GO" id="GO:0006284">
    <property type="term" value="P:base-excision repair"/>
    <property type="evidence" value="ECO:0007669"/>
    <property type="project" value="InterPro"/>
</dbReference>
<dbReference type="PANTHER" id="PTHR42944:SF1">
    <property type="entry name" value="ADENINE DNA GLYCOSYLASE"/>
    <property type="match status" value="1"/>
</dbReference>
<evidence type="ECO:0000256" key="3">
    <source>
        <dbReference type="ARBA" id="ARBA00008343"/>
    </source>
</evidence>
<dbReference type="Gene3D" id="1.10.340.30">
    <property type="entry name" value="Hypothetical protein, domain 2"/>
    <property type="match status" value="1"/>
</dbReference>
<dbReference type="Gene3D" id="1.10.1670.10">
    <property type="entry name" value="Helix-hairpin-Helix base-excision DNA repair enzymes (C-terminal)"/>
    <property type="match status" value="1"/>
</dbReference>
<dbReference type="GO" id="GO:0006298">
    <property type="term" value="P:mismatch repair"/>
    <property type="evidence" value="ECO:0007669"/>
    <property type="project" value="TreeGrafter"/>
</dbReference>
<name>A0A5A8DLS8_CAFRO</name>
<evidence type="ECO:0000256" key="7">
    <source>
        <dbReference type="ARBA" id="ARBA00022723"/>
    </source>
</evidence>
<dbReference type="GO" id="GO:0046872">
    <property type="term" value="F:metal ion binding"/>
    <property type="evidence" value="ECO:0007669"/>
    <property type="project" value="UniProtKB-KW"/>
</dbReference>
<evidence type="ECO:0000256" key="14">
    <source>
        <dbReference type="SAM" id="MobiDB-lite"/>
    </source>
</evidence>
<comment type="caution">
    <text evidence="16">The sequence shown here is derived from an EMBL/GenBank/DDBJ whole genome shotgun (WGS) entry which is preliminary data.</text>
</comment>
<dbReference type="SMART" id="SM00478">
    <property type="entry name" value="ENDO3c"/>
    <property type="match status" value="1"/>
</dbReference>
<dbReference type="Gene3D" id="3.90.79.10">
    <property type="entry name" value="Nucleoside Triphosphate Pyrophosphohydrolase"/>
    <property type="match status" value="1"/>
</dbReference>
<dbReference type="InterPro" id="IPR003651">
    <property type="entry name" value="Endonuclease3_FeS-loop_motif"/>
</dbReference>
<evidence type="ECO:0000256" key="9">
    <source>
        <dbReference type="ARBA" id="ARBA00022801"/>
    </source>
</evidence>
<dbReference type="EMBL" id="VLTM01000012">
    <property type="protein sequence ID" value="KAA0165557.1"/>
    <property type="molecule type" value="Genomic_DNA"/>
</dbReference>
<keyword evidence="11" id="KW-0411">Iron-sulfur</keyword>
<dbReference type="InterPro" id="IPR023170">
    <property type="entry name" value="HhH_base_excis_C"/>
</dbReference>
<dbReference type="PANTHER" id="PTHR42944">
    <property type="entry name" value="ADENINE DNA GLYCOSYLASE"/>
    <property type="match status" value="1"/>
</dbReference>
<keyword evidence="8" id="KW-0227">DNA damage</keyword>
<evidence type="ECO:0000256" key="8">
    <source>
        <dbReference type="ARBA" id="ARBA00022763"/>
    </source>
</evidence>
<dbReference type="Pfam" id="PF00730">
    <property type="entry name" value="HhH-GPD"/>
    <property type="match status" value="1"/>
</dbReference>
<dbReference type="SUPFAM" id="SSF48150">
    <property type="entry name" value="DNA-glycosylase"/>
    <property type="match status" value="2"/>
</dbReference>
<evidence type="ECO:0000256" key="11">
    <source>
        <dbReference type="ARBA" id="ARBA00023014"/>
    </source>
</evidence>
<dbReference type="InterPro" id="IPR011257">
    <property type="entry name" value="DNA_glycosylase"/>
</dbReference>
<proteinExistence type="inferred from homology"/>
<keyword evidence="6" id="KW-0004">4Fe-4S</keyword>
<dbReference type="GO" id="GO:0051539">
    <property type="term" value="F:4 iron, 4 sulfur cluster binding"/>
    <property type="evidence" value="ECO:0007669"/>
    <property type="project" value="UniProtKB-KW"/>
</dbReference>
<evidence type="ECO:0000256" key="10">
    <source>
        <dbReference type="ARBA" id="ARBA00023004"/>
    </source>
</evidence>
<evidence type="ECO:0000256" key="4">
    <source>
        <dbReference type="ARBA" id="ARBA00012045"/>
    </source>
</evidence>
<dbReference type="SUPFAM" id="SSF55811">
    <property type="entry name" value="Nudix"/>
    <property type="match status" value="1"/>
</dbReference>
<keyword evidence="7" id="KW-0479">Metal-binding</keyword>
<feature type="compositionally biased region" description="Low complexity" evidence="14">
    <location>
        <begin position="230"/>
        <end position="247"/>
    </location>
</feature>
<dbReference type="InterPro" id="IPR044298">
    <property type="entry name" value="MIG/MutY"/>
</dbReference>
<gene>
    <name evidence="16" type="ORF">FNF31_01902</name>
</gene>
<dbReference type="Pfam" id="PF00633">
    <property type="entry name" value="HHH"/>
    <property type="match status" value="1"/>
</dbReference>
<evidence type="ECO:0000313" key="17">
    <source>
        <dbReference type="Proteomes" id="UP000325113"/>
    </source>
</evidence>
<feature type="compositionally biased region" description="Low complexity" evidence="14">
    <location>
        <begin position="192"/>
        <end position="203"/>
    </location>
</feature>
<evidence type="ECO:0000256" key="1">
    <source>
        <dbReference type="ARBA" id="ARBA00000843"/>
    </source>
</evidence>